<dbReference type="EMBL" id="AGNL01043518">
    <property type="protein sequence ID" value="EJK50520.1"/>
    <property type="molecule type" value="Genomic_DNA"/>
</dbReference>
<dbReference type="Proteomes" id="UP000266841">
    <property type="component" value="Unassembled WGS sequence"/>
</dbReference>
<evidence type="ECO:0000313" key="5">
    <source>
        <dbReference type="EMBL" id="EJK50520.1"/>
    </source>
</evidence>
<protein>
    <recommendedName>
        <fullName evidence="4">Hcy-binding domain-containing protein</fullName>
    </recommendedName>
</protein>
<keyword evidence="6" id="KW-1185">Reference proteome</keyword>
<evidence type="ECO:0000256" key="2">
    <source>
        <dbReference type="ARBA" id="ARBA00022679"/>
    </source>
</evidence>
<accession>K0RBC7</accession>
<feature type="domain" description="Hcy-binding" evidence="4">
    <location>
        <begin position="13"/>
        <end position="357"/>
    </location>
</feature>
<dbReference type="OMA" id="KFAMRWI"/>
<evidence type="ECO:0000256" key="3">
    <source>
        <dbReference type="PROSITE-ProRule" id="PRU00333"/>
    </source>
</evidence>
<dbReference type="AlphaFoldDB" id="K0RBC7"/>
<dbReference type="InterPro" id="IPR036589">
    <property type="entry name" value="HCY_dom_sf"/>
</dbReference>
<reference evidence="5 6" key="1">
    <citation type="journal article" date="2012" name="Genome Biol.">
        <title>Genome and low-iron response of an oceanic diatom adapted to chronic iron limitation.</title>
        <authorList>
            <person name="Lommer M."/>
            <person name="Specht M."/>
            <person name="Roy A.S."/>
            <person name="Kraemer L."/>
            <person name="Andreson R."/>
            <person name="Gutowska M.A."/>
            <person name="Wolf J."/>
            <person name="Bergner S.V."/>
            <person name="Schilhabel M.B."/>
            <person name="Klostermeier U.C."/>
            <person name="Beiko R.G."/>
            <person name="Rosenstiel P."/>
            <person name="Hippler M."/>
            <person name="Laroche J."/>
        </authorList>
    </citation>
    <scope>NUCLEOTIDE SEQUENCE [LARGE SCALE GENOMIC DNA]</scope>
    <source>
        <strain evidence="5 6">CCMP1005</strain>
    </source>
</reference>
<dbReference type="Pfam" id="PF02574">
    <property type="entry name" value="S-methyl_trans"/>
    <property type="match status" value="1"/>
</dbReference>
<feature type="binding site" evidence="3">
    <location>
        <position position="342"/>
    </location>
    <ligand>
        <name>Zn(2+)</name>
        <dbReference type="ChEBI" id="CHEBI:29105"/>
    </ligand>
</feature>
<dbReference type="SUPFAM" id="SSF82282">
    <property type="entry name" value="Homocysteine S-methyltransferase"/>
    <property type="match status" value="1"/>
</dbReference>
<keyword evidence="2 3" id="KW-0808">Transferase</keyword>
<dbReference type="PROSITE" id="PS50970">
    <property type="entry name" value="HCY"/>
    <property type="match status" value="1"/>
</dbReference>
<name>K0RBC7_THAOC</name>
<dbReference type="PANTHER" id="PTHR11103">
    <property type="entry name" value="SLR1189 PROTEIN"/>
    <property type="match status" value="1"/>
</dbReference>
<dbReference type="GO" id="GO:0032259">
    <property type="term" value="P:methylation"/>
    <property type="evidence" value="ECO:0007669"/>
    <property type="project" value="UniProtKB-KW"/>
</dbReference>
<keyword evidence="3" id="KW-0862">Zinc</keyword>
<feature type="binding site" evidence="3">
    <location>
        <position position="343"/>
    </location>
    <ligand>
        <name>Zn(2+)</name>
        <dbReference type="ChEBI" id="CHEBI:29105"/>
    </ligand>
</feature>
<comment type="cofactor">
    <cofactor evidence="3">
        <name>Zn(2+)</name>
        <dbReference type="ChEBI" id="CHEBI:29105"/>
    </cofactor>
</comment>
<comment type="caution">
    <text evidence="5">The sequence shown here is derived from an EMBL/GenBank/DDBJ whole genome shotgun (WGS) entry which is preliminary data.</text>
</comment>
<dbReference type="eggNOG" id="KOG1579">
    <property type="taxonomic scope" value="Eukaryota"/>
</dbReference>
<keyword evidence="3" id="KW-0479">Metal-binding</keyword>
<dbReference type="Gene3D" id="3.20.20.330">
    <property type="entry name" value="Homocysteine-binding-like domain"/>
    <property type="match status" value="1"/>
</dbReference>
<dbReference type="PANTHER" id="PTHR11103:SF18">
    <property type="entry name" value="SLR1189 PROTEIN"/>
    <property type="match status" value="1"/>
</dbReference>
<evidence type="ECO:0000313" key="6">
    <source>
        <dbReference type="Proteomes" id="UP000266841"/>
    </source>
</evidence>
<dbReference type="GO" id="GO:0046872">
    <property type="term" value="F:metal ion binding"/>
    <property type="evidence" value="ECO:0007669"/>
    <property type="project" value="UniProtKB-KW"/>
</dbReference>
<dbReference type="InterPro" id="IPR003726">
    <property type="entry name" value="HCY_dom"/>
</dbReference>
<evidence type="ECO:0000256" key="1">
    <source>
        <dbReference type="ARBA" id="ARBA00022603"/>
    </source>
</evidence>
<proteinExistence type="predicted"/>
<sequence>MHAVSGDDTMPVTSQDDVPSAAGVVLLDGGMGHELKLQGISDGTFLSGLLANEDSMDAVESIHQRYIAAGCRTITTNNFVAVPQRMLDCQQATNKLDSEERARQLVRAAVERAKHAILKSGKDGVGVKIAGCVPPLTDCYFADLVLSLEEMIPSYEAIISELAGHVDVLLAETLSTSVEAEAILIAISKVTRKRKSASIPVWISFTINDDSTQTRLRSGEDLGLTVEGIVEKANNLEGMNLQAIGINCSTPTTLTAAIPVVKRSLQKQGRTTVQILAYGNCFKTTTSEWMKSIGSENEKTTIEHAACCNCDDDYEDGYLIPQAYAEHAMKWISLGCSIVGGCCGSRPEHMKAVSEAIQASTTRSEFL</sequence>
<keyword evidence="1 3" id="KW-0489">Methyltransferase</keyword>
<evidence type="ECO:0000259" key="4">
    <source>
        <dbReference type="PROSITE" id="PS50970"/>
    </source>
</evidence>
<dbReference type="OrthoDB" id="261426at2759"/>
<dbReference type="GO" id="GO:0008168">
    <property type="term" value="F:methyltransferase activity"/>
    <property type="evidence" value="ECO:0007669"/>
    <property type="project" value="UniProtKB-UniRule"/>
</dbReference>
<organism evidence="5 6">
    <name type="scientific">Thalassiosira oceanica</name>
    <name type="common">Marine diatom</name>
    <dbReference type="NCBI Taxonomy" id="159749"/>
    <lineage>
        <taxon>Eukaryota</taxon>
        <taxon>Sar</taxon>
        <taxon>Stramenopiles</taxon>
        <taxon>Ochrophyta</taxon>
        <taxon>Bacillariophyta</taxon>
        <taxon>Coscinodiscophyceae</taxon>
        <taxon>Thalassiosirophycidae</taxon>
        <taxon>Thalassiosirales</taxon>
        <taxon>Thalassiosiraceae</taxon>
        <taxon>Thalassiosira</taxon>
    </lineage>
</organism>
<feature type="binding site" evidence="3">
    <location>
        <position position="248"/>
    </location>
    <ligand>
        <name>Zn(2+)</name>
        <dbReference type="ChEBI" id="CHEBI:29105"/>
    </ligand>
</feature>
<gene>
    <name evidence="5" type="ORF">THAOC_30478</name>
</gene>